<name>A0A7T4UPE6_9GAMM</name>
<dbReference type="RefSeq" id="WP_198569082.1">
    <property type="nucleotide sequence ID" value="NZ_CP066167.1"/>
</dbReference>
<dbReference type="PIRSF" id="PIRSF000714">
    <property type="entry name" value="HIT"/>
    <property type="match status" value="1"/>
</dbReference>
<dbReference type="GO" id="GO:0003824">
    <property type="term" value="F:catalytic activity"/>
    <property type="evidence" value="ECO:0007669"/>
    <property type="project" value="InterPro"/>
</dbReference>
<dbReference type="AlphaFoldDB" id="A0A7T4UPE6"/>
<dbReference type="InterPro" id="IPR036265">
    <property type="entry name" value="HIT-like_sf"/>
</dbReference>
<dbReference type="Proteomes" id="UP000596063">
    <property type="component" value="Chromosome"/>
</dbReference>
<dbReference type="SUPFAM" id="SSF54197">
    <property type="entry name" value="HIT-like"/>
    <property type="match status" value="1"/>
</dbReference>
<dbReference type="InterPro" id="IPR011146">
    <property type="entry name" value="HIT-like"/>
</dbReference>
<dbReference type="Gene3D" id="3.30.428.10">
    <property type="entry name" value="HIT-like"/>
    <property type="match status" value="1"/>
</dbReference>
<evidence type="ECO:0000259" key="2">
    <source>
        <dbReference type="PROSITE" id="PS51084"/>
    </source>
</evidence>
<accession>A0A7T4UPE6</accession>
<evidence type="ECO:0000313" key="3">
    <source>
        <dbReference type="EMBL" id="QQD17583.1"/>
    </source>
</evidence>
<dbReference type="Pfam" id="PF01230">
    <property type="entry name" value="HIT"/>
    <property type="match status" value="1"/>
</dbReference>
<dbReference type="KEGG" id="snan:I6N98_14680"/>
<proteinExistence type="predicted"/>
<dbReference type="EMBL" id="CP066167">
    <property type="protein sequence ID" value="QQD17583.1"/>
    <property type="molecule type" value="Genomic_DNA"/>
</dbReference>
<comment type="caution">
    <text evidence="1">Lacks conserved residue(s) required for the propagation of feature annotation.</text>
</comment>
<reference evidence="3 4" key="1">
    <citation type="submission" date="2020-12" db="EMBL/GenBank/DDBJ databases">
        <authorList>
            <person name="Shan Y."/>
        </authorList>
    </citation>
    <scope>NUCLEOTIDE SEQUENCE [LARGE SCALE GENOMIC DNA]</scope>
    <source>
        <strain evidence="4">csc3.9</strain>
    </source>
</reference>
<gene>
    <name evidence="3" type="ORF">I6N98_14680</name>
</gene>
<feature type="domain" description="HIT" evidence="2">
    <location>
        <begin position="34"/>
        <end position="103"/>
    </location>
</feature>
<evidence type="ECO:0000256" key="1">
    <source>
        <dbReference type="PROSITE-ProRule" id="PRU00464"/>
    </source>
</evidence>
<dbReference type="PROSITE" id="PS51084">
    <property type="entry name" value="HIT_2"/>
    <property type="match status" value="1"/>
</dbReference>
<keyword evidence="4" id="KW-1185">Reference proteome</keyword>
<evidence type="ECO:0000313" key="4">
    <source>
        <dbReference type="Proteomes" id="UP000596063"/>
    </source>
</evidence>
<sequence>MFELHSALERDCQRVGQLPLCDVLLMDERHYPWLILVPRVAGAKELIDLSASDERQFWQESRWASEVLQAIHQPDKLNVAALGNMVPQLHIHHIARFTTDAAWPKPVWGAVPAKAYDAGVLVQEASVVADHFAQRCSDFVSALL</sequence>
<dbReference type="InterPro" id="IPR026026">
    <property type="entry name" value="HIT_Hint"/>
</dbReference>
<protein>
    <submittedName>
        <fullName evidence="3">HIT domain-containing protein</fullName>
    </submittedName>
</protein>
<organism evidence="3 4">
    <name type="scientific">Spongiibacter nanhainus</name>
    <dbReference type="NCBI Taxonomy" id="2794344"/>
    <lineage>
        <taxon>Bacteria</taxon>
        <taxon>Pseudomonadati</taxon>
        <taxon>Pseudomonadota</taxon>
        <taxon>Gammaproteobacteria</taxon>
        <taxon>Cellvibrionales</taxon>
        <taxon>Spongiibacteraceae</taxon>
        <taxon>Spongiibacter</taxon>
    </lineage>
</organism>